<evidence type="ECO:0000259" key="1">
    <source>
        <dbReference type="Pfam" id="PF08818"/>
    </source>
</evidence>
<dbReference type="Pfam" id="PF13376">
    <property type="entry name" value="OmdA"/>
    <property type="match status" value="1"/>
</dbReference>
<protein>
    <submittedName>
        <fullName evidence="2">DUF1801 domain-containing protein</fullName>
    </submittedName>
</protein>
<dbReference type="InterPro" id="IPR016786">
    <property type="entry name" value="YdeI_bac"/>
</dbReference>
<dbReference type="KEGG" id="psti:SOO65_07525"/>
<proteinExistence type="predicted"/>
<dbReference type="EMBL" id="CP139487">
    <property type="protein sequence ID" value="WPU66592.1"/>
    <property type="molecule type" value="Genomic_DNA"/>
</dbReference>
<reference evidence="2 3" key="1">
    <citation type="submission" date="2023-11" db="EMBL/GenBank/DDBJ databases">
        <title>Peredibacter starrii A3.12.</title>
        <authorList>
            <person name="Mitchell R.J."/>
        </authorList>
    </citation>
    <scope>NUCLEOTIDE SEQUENCE [LARGE SCALE GENOMIC DNA]</scope>
    <source>
        <strain evidence="2 3">A3.12</strain>
    </source>
</reference>
<organism evidence="2 3">
    <name type="scientific">Peredibacter starrii</name>
    <dbReference type="NCBI Taxonomy" id="28202"/>
    <lineage>
        <taxon>Bacteria</taxon>
        <taxon>Pseudomonadati</taxon>
        <taxon>Bdellovibrionota</taxon>
        <taxon>Bacteriovoracia</taxon>
        <taxon>Bacteriovoracales</taxon>
        <taxon>Bacteriovoracaceae</taxon>
        <taxon>Peredibacter</taxon>
    </lineage>
</organism>
<dbReference type="AlphaFoldDB" id="A0AAX4HTQ6"/>
<evidence type="ECO:0000313" key="3">
    <source>
        <dbReference type="Proteomes" id="UP001324634"/>
    </source>
</evidence>
<accession>A0AAX4HTQ6</accession>
<keyword evidence="3" id="KW-1185">Reference proteome</keyword>
<evidence type="ECO:0000313" key="2">
    <source>
        <dbReference type="EMBL" id="WPU66592.1"/>
    </source>
</evidence>
<gene>
    <name evidence="2" type="ORF">SOO65_07525</name>
</gene>
<dbReference type="InterPro" id="IPR014922">
    <property type="entry name" value="YdhG-like"/>
</dbReference>
<dbReference type="SUPFAM" id="SSF159888">
    <property type="entry name" value="YdhG-like"/>
    <property type="match status" value="1"/>
</dbReference>
<dbReference type="Pfam" id="PF08818">
    <property type="entry name" value="DUF1801"/>
    <property type="match status" value="1"/>
</dbReference>
<dbReference type="Proteomes" id="UP001324634">
    <property type="component" value="Chromosome"/>
</dbReference>
<dbReference type="RefSeq" id="WP_321398959.1">
    <property type="nucleotide sequence ID" value="NZ_CP139487.1"/>
</dbReference>
<dbReference type="PIRSF" id="PIRSF021308">
    <property type="entry name" value="UCP021308"/>
    <property type="match status" value="1"/>
</dbReference>
<name>A0AAX4HTQ6_9BACT</name>
<feature type="domain" description="YdhG-like" evidence="1">
    <location>
        <begin position="15"/>
        <end position="112"/>
    </location>
</feature>
<sequence length="191" mass="21477">MNSKVEKYISSAKKWQPEMEALREILLTCPLEEEIKWGKPSYSAEGGNIVLIQDFKNYLALLFFKGGIMKDPKGVLVKMGENTQVGRQMRFADVKEVQKLKTIIKSYVKEAIAIEKSGEKVEVKPAKVKVATELQDAFEKKPALKKAFDSLTPGRQKAYNIYFSSAKQAATRISRIEKCTKQILAGKGLND</sequence>
<dbReference type="Gene3D" id="3.90.1150.200">
    <property type="match status" value="1"/>
</dbReference>